<accession>A0ACC8XG34</accession>
<evidence type="ECO:0000313" key="1">
    <source>
        <dbReference type="EMBL" id="ONI42522.1"/>
    </source>
</evidence>
<comment type="caution">
    <text evidence="1">The sequence shown here is derived from an EMBL/GenBank/DDBJ whole genome shotgun (WGS) entry which is preliminary data.</text>
</comment>
<dbReference type="Proteomes" id="UP000188637">
    <property type="component" value="Unassembled WGS sequence"/>
</dbReference>
<gene>
    <name evidence="1" type="ORF">AN640_07230</name>
</gene>
<name>A0ACC8XG34_9FIRM</name>
<sequence>MRKNISYTSYAQYKAKKQNLQRIIIIVIILITMFVGYFLDMRKGFKILMYPEVEEMMYTLGDFIQPNLSCDINKSPTKVKGIYIPSHKINKIDELIDLANSTEINSFVIDIKNDSGYLTFPTTNPLLIKMGGVSETPYLQDIEEIMDKLYKNNIYPIARIVVFKDKIAGKKVPEQMIQNYEGEVYENSNGETWLNPYDKRNWEYIFEVCKEAINLGFKEIQLDYLRFHESMNSSKVNIPEDYSKMDVITDFVEYITNKLDPFGVFVSADVFGTIITSSIDAEIVGQDYMALVSRLDSICPMIYPSHYSEGSFGQKYPDLAPYEIILASMRASNKVISKLDLEDRKAIVRPWLQDFTASWIKNHQVYEKEQVRQQIEGVYDALLDEWILWNGAAIYTEDALLDD</sequence>
<protein>
    <submittedName>
        <fullName evidence="1">Uncharacterized protein</fullName>
    </submittedName>
</protein>
<organism evidence="1 2">
    <name type="scientific">Candidatus Epulonipiscium fishelsonii</name>
    <dbReference type="NCBI Taxonomy" id="77094"/>
    <lineage>
        <taxon>Bacteria</taxon>
        <taxon>Bacillati</taxon>
        <taxon>Bacillota</taxon>
        <taxon>Clostridia</taxon>
        <taxon>Lachnospirales</taxon>
        <taxon>Lachnospiraceae</taxon>
        <taxon>Candidatus Epulonipiscium</taxon>
    </lineage>
</organism>
<proteinExistence type="predicted"/>
<keyword evidence="2" id="KW-1185">Reference proteome</keyword>
<reference evidence="1" key="1">
    <citation type="submission" date="2016-08" db="EMBL/GenBank/DDBJ databases">
        <authorList>
            <person name="Ngugi D.K."/>
            <person name="Miyake S."/>
            <person name="Stingl U."/>
        </authorList>
    </citation>
    <scope>NUCLEOTIDE SEQUENCE</scope>
    <source>
        <strain evidence="1">SCG-D08WGA-EpuloA1</strain>
    </source>
</reference>
<evidence type="ECO:0000313" key="2">
    <source>
        <dbReference type="Proteomes" id="UP000188637"/>
    </source>
</evidence>
<dbReference type="EMBL" id="LJHD01000184">
    <property type="protein sequence ID" value="ONI42522.1"/>
    <property type="molecule type" value="Genomic_DNA"/>
</dbReference>